<sequence>MDLRAEAVELLEAHDERPPPVGVDPVFGARHPHVVVNVDTLDAHLEHEHAAALFRIVLGEGVHGLDDGLHRHRAFRDTGRPDRLRADRGEPGAGELVRFVPVAAFVLTGRDRIGSGGQRQPVDGGRQRVGREIQNTFTVAHEILRRLGFRAQPEHASPAEPERRRHRGQVRGACLVDRRKEHHRRAEVEDSGLDTGVRGLGRRRGNCHVRQLRRLAHRRLARIGRRDQHRRRRARHRPNTYPLPRRFPWADANPRSFGVLRSADCW</sequence>
<dbReference type="HOGENOM" id="CLU_1044431_0_0_11"/>
<dbReference type="Proteomes" id="UP000013968">
    <property type="component" value="Chromosome"/>
</dbReference>
<name>R4T7K2_9PSEU</name>
<dbReference type="KEGG" id="aoi:AORI_4337"/>
<dbReference type="EMBL" id="CP003410">
    <property type="protein sequence ID" value="AGM06922.1"/>
    <property type="molecule type" value="Genomic_DNA"/>
</dbReference>
<gene>
    <name evidence="1" type="ORF">AORI_4337</name>
</gene>
<organism evidence="1 2">
    <name type="scientific">Amycolatopsis keratiniphila</name>
    <dbReference type="NCBI Taxonomy" id="129921"/>
    <lineage>
        <taxon>Bacteria</taxon>
        <taxon>Bacillati</taxon>
        <taxon>Actinomycetota</taxon>
        <taxon>Actinomycetes</taxon>
        <taxon>Pseudonocardiales</taxon>
        <taxon>Pseudonocardiaceae</taxon>
        <taxon>Amycolatopsis</taxon>
        <taxon>Amycolatopsis japonica group</taxon>
    </lineage>
</organism>
<evidence type="ECO:0000313" key="1">
    <source>
        <dbReference type="EMBL" id="AGM06922.1"/>
    </source>
</evidence>
<evidence type="ECO:0000313" key="2">
    <source>
        <dbReference type="Proteomes" id="UP000013968"/>
    </source>
</evidence>
<reference evidence="1 2" key="1">
    <citation type="journal article" date="2013" name="BMC Genomics">
        <title>ContigScape: a Cytoscape plugin facilitating microbial genome gap closing.</title>
        <authorList>
            <person name="Tang B."/>
            <person name="Wang Q."/>
            <person name="Yang M."/>
            <person name="Xie F."/>
            <person name="Zhu Y."/>
            <person name="Zhuo Y."/>
            <person name="Wang S."/>
            <person name="Gao H."/>
            <person name="Ding X."/>
            <person name="Zhang L."/>
            <person name="Zhao G."/>
            <person name="Zheng H."/>
        </authorList>
    </citation>
    <scope>NUCLEOTIDE SEQUENCE [LARGE SCALE GENOMIC DNA]</scope>
    <source>
        <strain evidence="1 2">HCCB10007</strain>
    </source>
</reference>
<protein>
    <submittedName>
        <fullName evidence="1">Uncharacterized protein</fullName>
    </submittedName>
</protein>
<dbReference type="PATRIC" id="fig|1156913.3.peg.4422"/>
<keyword evidence="2" id="KW-1185">Reference proteome</keyword>
<dbReference type="AlphaFoldDB" id="R4T7K2"/>
<proteinExistence type="predicted"/>
<accession>R4T7K2</accession>